<dbReference type="AlphaFoldDB" id="A0A381XTI8"/>
<dbReference type="Gene3D" id="2.60.40.1260">
    <property type="entry name" value="Lamin Tail domain"/>
    <property type="match status" value="1"/>
</dbReference>
<name>A0A381XTI8_9ZZZZ</name>
<organism evidence="2">
    <name type="scientific">marine metagenome</name>
    <dbReference type="NCBI Taxonomy" id="408172"/>
    <lineage>
        <taxon>unclassified sequences</taxon>
        <taxon>metagenomes</taxon>
        <taxon>ecological metagenomes</taxon>
    </lineage>
</organism>
<gene>
    <name evidence="2" type="ORF">METZ01_LOCUS120371</name>
</gene>
<sequence>MIFSESQIIKYGHVTLQMQLKKQKMVYSYMKKNVKKYIIIINIILILTSCAKKEDSSSNASSTSSKDLIITEVSSTRYNNAMPWFELYNKGSTSLDLSEFSLKSYGVSTSNNLNTLESSTTFTFPSVTLPAGSYIVVKGKYTTTTYISDSAGYIELSNSSGVSPAWNWYGGFLEILGSNGETVDFVVFGSDTSTPTTTTEWTGDAADKPSFWNYGRSIARDGSNTDTNTKSDWTQKSYATFGGPNDVTCSTDDDSDGIPDCSEISGSTYAGLDLYSFGARQDQKDIFVEIDYMDSTDPGIIPRKVALDKVKEVFAKQNYVIHFDVGNLIDNDTGIDPDNYDLGGGNEVTYDSCVKLRKTDNCSGYLDDIKYKNFDLARKSIFHYMLFGNSQNSDGSGGSSGLAEIFGN</sequence>
<proteinExistence type="predicted"/>
<feature type="non-terminal residue" evidence="2">
    <location>
        <position position="408"/>
    </location>
</feature>
<feature type="domain" description="LTD" evidence="1">
    <location>
        <begin position="55"/>
        <end position="190"/>
    </location>
</feature>
<protein>
    <recommendedName>
        <fullName evidence="1">LTD domain-containing protein</fullName>
    </recommendedName>
</protein>
<dbReference type="SUPFAM" id="SSF74853">
    <property type="entry name" value="Lamin A/C globular tail domain"/>
    <property type="match status" value="1"/>
</dbReference>
<accession>A0A381XTI8</accession>
<dbReference type="Pfam" id="PF00932">
    <property type="entry name" value="LTD"/>
    <property type="match status" value="1"/>
</dbReference>
<dbReference type="PROSITE" id="PS51841">
    <property type="entry name" value="LTD"/>
    <property type="match status" value="1"/>
</dbReference>
<dbReference type="InterPro" id="IPR001322">
    <property type="entry name" value="Lamin_tail_dom"/>
</dbReference>
<evidence type="ECO:0000259" key="1">
    <source>
        <dbReference type="PROSITE" id="PS51841"/>
    </source>
</evidence>
<evidence type="ECO:0000313" key="2">
    <source>
        <dbReference type="EMBL" id="SVA67517.1"/>
    </source>
</evidence>
<feature type="non-terminal residue" evidence="2">
    <location>
        <position position="1"/>
    </location>
</feature>
<reference evidence="2" key="1">
    <citation type="submission" date="2018-05" db="EMBL/GenBank/DDBJ databases">
        <authorList>
            <person name="Lanie J.A."/>
            <person name="Ng W.-L."/>
            <person name="Kazmierczak K.M."/>
            <person name="Andrzejewski T.M."/>
            <person name="Davidsen T.M."/>
            <person name="Wayne K.J."/>
            <person name="Tettelin H."/>
            <person name="Glass J.I."/>
            <person name="Rusch D."/>
            <person name="Podicherti R."/>
            <person name="Tsui H.-C.T."/>
            <person name="Winkler M.E."/>
        </authorList>
    </citation>
    <scope>NUCLEOTIDE SEQUENCE</scope>
</reference>
<dbReference type="InterPro" id="IPR036415">
    <property type="entry name" value="Lamin_tail_dom_sf"/>
</dbReference>
<dbReference type="EMBL" id="UINC01016167">
    <property type="protein sequence ID" value="SVA67517.1"/>
    <property type="molecule type" value="Genomic_DNA"/>
</dbReference>